<keyword evidence="8" id="KW-0044">Antibiotic</keyword>
<evidence type="ECO:0000256" key="8">
    <source>
        <dbReference type="ARBA" id="ARBA00023022"/>
    </source>
</evidence>
<feature type="signal peptide" evidence="10">
    <location>
        <begin position="1"/>
        <end position="22"/>
    </location>
</feature>
<sequence>MVVTFYFPRTMRLLLLALPVLAFLPQVIPAFGGAKKCLHKLGTCRKSCNNGEISGDRCKKGLTCCIPDTRKPKQKVSHSWTTEATPTIEYDLNTNFINALLAQ</sequence>
<keyword evidence="6 10" id="KW-0732">Signal</keyword>
<evidence type="ECO:0000256" key="6">
    <source>
        <dbReference type="ARBA" id="ARBA00022729"/>
    </source>
</evidence>
<evidence type="ECO:0000256" key="2">
    <source>
        <dbReference type="ARBA" id="ARBA00004613"/>
    </source>
</evidence>
<reference evidence="11" key="2">
    <citation type="submission" date="2025-09" db="UniProtKB">
        <authorList>
            <consortium name="Ensembl"/>
        </authorList>
    </citation>
    <scope>IDENTIFICATION</scope>
</reference>
<evidence type="ECO:0000313" key="12">
    <source>
        <dbReference type="Proteomes" id="UP000694386"/>
    </source>
</evidence>
<evidence type="ECO:0008006" key="13">
    <source>
        <dbReference type="Google" id="ProtNLM"/>
    </source>
</evidence>
<evidence type="ECO:0000256" key="5">
    <source>
        <dbReference type="ARBA" id="ARBA00022529"/>
    </source>
</evidence>
<evidence type="ECO:0000256" key="3">
    <source>
        <dbReference type="ARBA" id="ARBA00007371"/>
    </source>
</evidence>
<evidence type="ECO:0000256" key="9">
    <source>
        <dbReference type="ARBA" id="ARBA00023157"/>
    </source>
</evidence>
<evidence type="ECO:0000256" key="7">
    <source>
        <dbReference type="ARBA" id="ARBA00022940"/>
    </source>
</evidence>
<protein>
    <recommendedName>
        <fullName evidence="13">Beta-defensin</fullName>
    </recommendedName>
</protein>
<dbReference type="GO" id="GO:0042742">
    <property type="term" value="P:defense response to bacterium"/>
    <property type="evidence" value="ECO:0007669"/>
    <property type="project" value="UniProtKB-KW"/>
</dbReference>
<dbReference type="GO" id="GO:0005576">
    <property type="term" value="C:extracellular region"/>
    <property type="evidence" value="ECO:0007669"/>
    <property type="project" value="UniProtKB-SubCell"/>
</dbReference>
<evidence type="ECO:0000256" key="4">
    <source>
        <dbReference type="ARBA" id="ARBA00022525"/>
    </source>
</evidence>
<dbReference type="AlphaFoldDB" id="A0A8C2LJH2"/>
<dbReference type="PANTHER" id="PTHR15001">
    <property type="entry name" value="BETA-DEFENSIN 123-RELATED"/>
    <property type="match status" value="1"/>
</dbReference>
<feature type="chain" id="PRO_5040754367" description="Beta-defensin" evidence="10">
    <location>
        <begin position="23"/>
        <end position="103"/>
    </location>
</feature>
<proteinExistence type="inferred from homology"/>
<keyword evidence="5" id="KW-0929">Antimicrobial</keyword>
<dbReference type="InterPro" id="IPR050544">
    <property type="entry name" value="Beta-defensin"/>
</dbReference>
<evidence type="ECO:0000256" key="1">
    <source>
        <dbReference type="ARBA" id="ARBA00002878"/>
    </source>
</evidence>
<dbReference type="Ensembl" id="ENSCGRT00001004907.1">
    <property type="protein sequence ID" value="ENSCGRP00001003408.1"/>
    <property type="gene ID" value="ENSCGRG00001004122.1"/>
</dbReference>
<dbReference type="PANTHER" id="PTHR15001:SF7">
    <property type="entry name" value="DEFENSIN BETA 118"/>
    <property type="match status" value="1"/>
</dbReference>
<dbReference type="Proteomes" id="UP000694386">
    <property type="component" value="Unplaced"/>
</dbReference>
<evidence type="ECO:0000313" key="11">
    <source>
        <dbReference type="Ensembl" id="ENSCGRP00001003408.1"/>
    </source>
</evidence>
<comment type="function">
    <text evidence="1">Has antibacterial activity.</text>
</comment>
<name>A0A8C2LJH2_CRIGR</name>
<keyword evidence="9" id="KW-1015">Disulfide bond</keyword>
<comment type="subcellular location">
    <subcellularLocation>
        <location evidence="2">Secreted</location>
    </subcellularLocation>
</comment>
<keyword evidence="4" id="KW-0964">Secreted</keyword>
<keyword evidence="7" id="KW-0211">Defensin</keyword>
<reference evidence="11" key="1">
    <citation type="submission" date="2025-08" db="UniProtKB">
        <authorList>
            <consortium name="Ensembl"/>
        </authorList>
    </citation>
    <scope>IDENTIFICATION</scope>
</reference>
<organism evidence="11 12">
    <name type="scientific">Cricetulus griseus</name>
    <name type="common">Chinese hamster</name>
    <name type="synonym">Cricetulus barabensis griseus</name>
    <dbReference type="NCBI Taxonomy" id="10029"/>
    <lineage>
        <taxon>Eukaryota</taxon>
        <taxon>Metazoa</taxon>
        <taxon>Chordata</taxon>
        <taxon>Craniata</taxon>
        <taxon>Vertebrata</taxon>
        <taxon>Euteleostomi</taxon>
        <taxon>Mammalia</taxon>
        <taxon>Eutheria</taxon>
        <taxon>Euarchontoglires</taxon>
        <taxon>Glires</taxon>
        <taxon>Rodentia</taxon>
        <taxon>Myomorpha</taxon>
        <taxon>Muroidea</taxon>
        <taxon>Cricetidae</taxon>
        <taxon>Cricetinae</taxon>
        <taxon>Cricetulus</taxon>
    </lineage>
</organism>
<comment type="similarity">
    <text evidence="3">Belongs to the beta-defensin family.</text>
</comment>
<evidence type="ECO:0000256" key="10">
    <source>
        <dbReference type="SAM" id="SignalP"/>
    </source>
</evidence>
<accession>A0A8C2LJH2</accession>